<dbReference type="Pfam" id="PF16515">
    <property type="entry name" value="HIP1_clath_bdg"/>
    <property type="match status" value="1"/>
</dbReference>
<evidence type="ECO:0000256" key="1">
    <source>
        <dbReference type="SAM" id="Coils"/>
    </source>
</evidence>
<accession>A0AAD3R3R3</accession>
<dbReference type="Gene3D" id="6.10.250.920">
    <property type="match status" value="1"/>
</dbReference>
<feature type="domain" description="Huntingtin-interacting protein 1 clathrin-binding" evidence="2">
    <location>
        <begin position="225"/>
        <end position="260"/>
    </location>
</feature>
<dbReference type="InterPro" id="IPR032422">
    <property type="entry name" value="HIP1_clath-bd"/>
</dbReference>
<sequence length="362" mass="40386">MNSIRQVPTRVKSRRTEANLGAEKEHFDKQQLSSIIKPSTPLSLPVKGLCKRATSMTNPRTTGALYTRLLYTKLEFHVKSPPNFLHAASLAKPREAVVVIPARMNQSNRAAATASGPLIEVSDVSASGLQMQLQRPVCVNAAVTVGFVRQGSPDREPGRDLELLRAELDRVKQETARVEWRSHTCLQKREHDLQTTFIEAEKKAQATEQRYNKLKEKHTELVASHAELLRKSADTVKMLSVTQQTQERREVANEQLNDAHGQRGRLMRSVAKEAELSSLRQAAGAAVVHFNRRRDRSSRGCREAATTTGRTDGELQRLYLKSAEGPEVQDHPPEGRPSLIRVVRSHLGQDLRPKGMDVPITG</sequence>
<dbReference type="EMBL" id="BRZM01000019">
    <property type="protein sequence ID" value="GLD54016.1"/>
    <property type="molecule type" value="Genomic_DNA"/>
</dbReference>
<name>A0AAD3R3R3_LATJO</name>
<dbReference type="AlphaFoldDB" id="A0AAD3R3R3"/>
<gene>
    <name evidence="3" type="ORF">AKAME5_000668800</name>
</gene>
<feature type="coiled-coil region" evidence="1">
    <location>
        <begin position="161"/>
        <end position="224"/>
    </location>
</feature>
<evidence type="ECO:0000313" key="4">
    <source>
        <dbReference type="Proteomes" id="UP001279410"/>
    </source>
</evidence>
<keyword evidence="1" id="KW-0175">Coiled coil</keyword>
<evidence type="ECO:0000313" key="3">
    <source>
        <dbReference type="EMBL" id="GLD54016.1"/>
    </source>
</evidence>
<reference evidence="3" key="1">
    <citation type="submission" date="2022-08" db="EMBL/GenBank/DDBJ databases">
        <title>Genome sequencing of akame (Lates japonicus).</title>
        <authorList>
            <person name="Hashiguchi Y."/>
            <person name="Takahashi H."/>
        </authorList>
    </citation>
    <scope>NUCLEOTIDE SEQUENCE</scope>
    <source>
        <strain evidence="3">Kochi</strain>
    </source>
</reference>
<comment type="caution">
    <text evidence="3">The sequence shown here is derived from an EMBL/GenBank/DDBJ whole genome shotgun (WGS) entry which is preliminary data.</text>
</comment>
<evidence type="ECO:0000259" key="2">
    <source>
        <dbReference type="Pfam" id="PF16515"/>
    </source>
</evidence>
<protein>
    <submittedName>
        <fullName evidence="3">Huntingtin interacting protein 1 related b</fullName>
    </submittedName>
</protein>
<dbReference type="Proteomes" id="UP001279410">
    <property type="component" value="Unassembled WGS sequence"/>
</dbReference>
<organism evidence="3 4">
    <name type="scientific">Lates japonicus</name>
    <name type="common">Japanese lates</name>
    <dbReference type="NCBI Taxonomy" id="270547"/>
    <lineage>
        <taxon>Eukaryota</taxon>
        <taxon>Metazoa</taxon>
        <taxon>Chordata</taxon>
        <taxon>Craniata</taxon>
        <taxon>Vertebrata</taxon>
        <taxon>Euteleostomi</taxon>
        <taxon>Actinopterygii</taxon>
        <taxon>Neopterygii</taxon>
        <taxon>Teleostei</taxon>
        <taxon>Neoteleostei</taxon>
        <taxon>Acanthomorphata</taxon>
        <taxon>Carangaria</taxon>
        <taxon>Carangaria incertae sedis</taxon>
        <taxon>Centropomidae</taxon>
        <taxon>Lates</taxon>
    </lineage>
</organism>
<dbReference type="Gene3D" id="1.20.5.1700">
    <property type="match status" value="1"/>
</dbReference>
<proteinExistence type="predicted"/>
<keyword evidence="4" id="KW-1185">Reference proteome</keyword>